<evidence type="ECO:0000256" key="4">
    <source>
        <dbReference type="ARBA" id="ARBA00022679"/>
    </source>
</evidence>
<dbReference type="InterPro" id="IPR014776">
    <property type="entry name" value="4pyrrole_Mease_sub2"/>
</dbReference>
<reference evidence="7" key="1">
    <citation type="submission" date="2013-03" db="EMBL/GenBank/DDBJ databases">
        <title>Draft genome sequence of the hydrogen-ethanol-producing anaerobic alkalithermophilic Caloramator celere.</title>
        <authorList>
            <person name="Ciranna A."/>
            <person name="Larjo A."/>
            <person name="Kivisto A."/>
            <person name="Santala V."/>
            <person name="Roos C."/>
            <person name="Karp M."/>
        </authorList>
    </citation>
    <scope>NUCLEOTIDE SEQUENCE [LARGE SCALE GENOMIC DNA]</scope>
    <source>
        <strain evidence="7">DSM 8682</strain>
    </source>
</reference>
<dbReference type="GO" id="GO:0008276">
    <property type="term" value="F:protein methyltransferase activity"/>
    <property type="evidence" value="ECO:0007669"/>
    <property type="project" value="InterPro"/>
</dbReference>
<dbReference type="UniPathway" id="UPA00148"/>
<dbReference type="PANTHER" id="PTHR43182">
    <property type="entry name" value="COBALT-PRECORRIN-6B C(15)-METHYLTRANSFERASE (DECARBOXYLATING)"/>
    <property type="match status" value="1"/>
</dbReference>
<dbReference type="InterPro" id="IPR012818">
    <property type="entry name" value="CbiE"/>
</dbReference>
<organism evidence="7 8">
    <name type="scientific">Thermobrachium celere DSM 8682</name>
    <dbReference type="NCBI Taxonomy" id="941824"/>
    <lineage>
        <taxon>Bacteria</taxon>
        <taxon>Bacillati</taxon>
        <taxon>Bacillota</taxon>
        <taxon>Clostridia</taxon>
        <taxon>Eubacteriales</taxon>
        <taxon>Clostridiaceae</taxon>
        <taxon>Thermobrachium</taxon>
    </lineage>
</organism>
<comment type="caution">
    <text evidence="7">The sequence shown here is derived from an EMBL/GenBank/DDBJ whole genome shotgun (WGS) entry which is preliminary data.</text>
</comment>
<keyword evidence="3 7" id="KW-0489">Methyltransferase</keyword>
<name>R7RPI9_9CLOT</name>
<dbReference type="Gene3D" id="3.40.1010.10">
    <property type="entry name" value="Cobalt-precorrin-4 Transmethylase, Domain 1"/>
    <property type="match status" value="1"/>
</dbReference>
<dbReference type="Gene3D" id="3.30.950.10">
    <property type="entry name" value="Methyltransferase, Cobalt-precorrin-4 Transmethylase, Domain 2"/>
    <property type="match status" value="1"/>
</dbReference>
<evidence type="ECO:0000256" key="1">
    <source>
        <dbReference type="ARBA" id="ARBA00004953"/>
    </source>
</evidence>
<proteinExistence type="predicted"/>
<dbReference type="Pfam" id="PF00590">
    <property type="entry name" value="TP_methylase"/>
    <property type="match status" value="1"/>
</dbReference>
<dbReference type="eggNOG" id="COG2241">
    <property type="taxonomic scope" value="Bacteria"/>
</dbReference>
<dbReference type="PANTHER" id="PTHR43182:SF1">
    <property type="entry name" value="COBALT-PRECORRIN-7 C(5)-METHYLTRANSFERASE"/>
    <property type="match status" value="1"/>
</dbReference>
<dbReference type="EC" id="2.1.1.-" evidence="7"/>
<dbReference type="Proteomes" id="UP000014923">
    <property type="component" value="Unassembled WGS sequence"/>
</dbReference>
<evidence type="ECO:0000313" key="8">
    <source>
        <dbReference type="Proteomes" id="UP000014923"/>
    </source>
</evidence>
<dbReference type="InterPro" id="IPR014777">
    <property type="entry name" value="4pyrrole_Mease_sub1"/>
</dbReference>
<dbReference type="GO" id="GO:0032259">
    <property type="term" value="P:methylation"/>
    <property type="evidence" value="ECO:0007669"/>
    <property type="project" value="UniProtKB-KW"/>
</dbReference>
<dbReference type="NCBIfam" id="TIGR02467">
    <property type="entry name" value="CbiE"/>
    <property type="match status" value="1"/>
</dbReference>
<dbReference type="InterPro" id="IPR050714">
    <property type="entry name" value="Cobalamin_biosynth_MTase"/>
</dbReference>
<dbReference type="EMBL" id="CAVN010000086">
    <property type="protein sequence ID" value="CDF57291.1"/>
    <property type="molecule type" value="Genomic_DNA"/>
</dbReference>
<evidence type="ECO:0000256" key="3">
    <source>
        <dbReference type="ARBA" id="ARBA00022603"/>
    </source>
</evidence>
<evidence type="ECO:0000256" key="5">
    <source>
        <dbReference type="ARBA" id="ARBA00022691"/>
    </source>
</evidence>
<dbReference type="AlphaFoldDB" id="R7RPI9"/>
<evidence type="ECO:0000313" key="7">
    <source>
        <dbReference type="EMBL" id="CDF57291.1"/>
    </source>
</evidence>
<dbReference type="SUPFAM" id="SSF53790">
    <property type="entry name" value="Tetrapyrrole methylase"/>
    <property type="match status" value="1"/>
</dbReference>
<keyword evidence="4 7" id="KW-0808">Transferase</keyword>
<evidence type="ECO:0000259" key="6">
    <source>
        <dbReference type="Pfam" id="PF00590"/>
    </source>
</evidence>
<dbReference type="InterPro" id="IPR000878">
    <property type="entry name" value="4pyrrol_Mease"/>
</dbReference>
<evidence type="ECO:0000256" key="2">
    <source>
        <dbReference type="ARBA" id="ARBA00022573"/>
    </source>
</evidence>
<dbReference type="InterPro" id="IPR035996">
    <property type="entry name" value="4pyrrol_Methylase_sf"/>
</dbReference>
<keyword evidence="2" id="KW-0169">Cobalamin biosynthesis</keyword>
<accession>R7RPI9</accession>
<dbReference type="CDD" id="cd11644">
    <property type="entry name" value="Precorrin-6Y-MT"/>
    <property type="match status" value="1"/>
</dbReference>
<keyword evidence="5" id="KW-0949">S-adenosyl-L-methionine</keyword>
<dbReference type="HOGENOM" id="CLU_089162_2_0_9"/>
<dbReference type="RefSeq" id="WP_018660305.1">
    <property type="nucleotide sequence ID" value="NZ_HF952018.1"/>
</dbReference>
<gene>
    <name evidence="7" type="ORF">TCEL_01205</name>
</gene>
<comment type="pathway">
    <text evidence="1">Cofactor biosynthesis; adenosylcobalamin biosynthesis.</text>
</comment>
<protein>
    <submittedName>
        <fullName evidence="7">Cobalt-precorrin-6y C5-methyltransferase</fullName>
        <ecNumber evidence="7">2.1.1.-</ecNumber>
    </submittedName>
</protein>
<keyword evidence="8" id="KW-1185">Reference proteome</keyword>
<feature type="domain" description="Tetrapyrrole methylase" evidence="6">
    <location>
        <begin position="2"/>
        <end position="171"/>
    </location>
</feature>
<sequence length="187" mass="21029">MIVVGIGPGNLRYASLEAVERIKNSNKVVAFKRVAKDLEEICTPIIIKSLDELLNYKDACFVASGDPCLYGVLEYLIKNNIEVEEVVSSISSVQYMFSKIKRSWSNAKIISLHGRDFEDINSGVYAIFTDRINSPSSISKKLFEMGKRGRIFVGYNLSYPDEKIVEGKIGDCFREFSDLSVVICYVD</sequence>
<dbReference type="GO" id="GO:0009236">
    <property type="term" value="P:cobalamin biosynthetic process"/>
    <property type="evidence" value="ECO:0007669"/>
    <property type="project" value="UniProtKB-UniPathway"/>
</dbReference>